<gene>
    <name evidence="1" type="ORF">DVS81_02610</name>
</gene>
<evidence type="ECO:0008006" key="3">
    <source>
        <dbReference type="Google" id="ProtNLM"/>
    </source>
</evidence>
<dbReference type="Pfam" id="PF05954">
    <property type="entry name" value="Phage_GPD"/>
    <property type="match status" value="1"/>
</dbReference>
<proteinExistence type="predicted"/>
<accession>A0A369XRW6</accession>
<name>A0A369XRW6_9PROT</name>
<dbReference type="AlphaFoldDB" id="A0A369XRW6"/>
<dbReference type="Gene3D" id="2.30.110.50">
    <property type="match status" value="1"/>
</dbReference>
<organism evidence="1 2">
    <name type="scientific">Candidatus Accumulibacter meliphilus</name>
    <dbReference type="NCBI Taxonomy" id="2211374"/>
    <lineage>
        <taxon>Bacteria</taxon>
        <taxon>Pseudomonadati</taxon>
        <taxon>Pseudomonadota</taxon>
        <taxon>Betaproteobacteria</taxon>
        <taxon>Candidatus Accumulibacter</taxon>
    </lineage>
</organism>
<evidence type="ECO:0000313" key="1">
    <source>
        <dbReference type="EMBL" id="RDE52140.1"/>
    </source>
</evidence>
<reference evidence="1 2" key="1">
    <citation type="submission" date="2018-05" db="EMBL/GenBank/DDBJ databases">
        <title>Integrated omic analyses show evidence that a Ca. Accumulibacter phosphatis strain performs denitrification under micro-aerobic conditions.</title>
        <authorList>
            <person name="Camejo P.Y."/>
            <person name="Katherine M.D."/>
            <person name="Daniel N.R."/>
        </authorList>
    </citation>
    <scope>NUCLEOTIDE SEQUENCE [LARGE SCALE GENOMIC DNA]</scope>
    <source>
        <strain evidence="1">UW-LDO-IC</strain>
    </source>
</reference>
<dbReference type="SUPFAM" id="SSF69279">
    <property type="entry name" value="Phage tail proteins"/>
    <property type="match status" value="1"/>
</dbReference>
<evidence type="ECO:0000313" key="2">
    <source>
        <dbReference type="Proteomes" id="UP000253831"/>
    </source>
</evidence>
<dbReference type="Gene3D" id="4.10.220.110">
    <property type="match status" value="1"/>
</dbReference>
<comment type="caution">
    <text evidence="1">The sequence shown here is derived from an EMBL/GenBank/DDBJ whole genome shotgun (WGS) entry which is preliminary data.</text>
</comment>
<dbReference type="Gene3D" id="3.55.50.10">
    <property type="entry name" value="Baseplate protein-like domains"/>
    <property type="match status" value="1"/>
</dbReference>
<sequence>MSAATPRSPLVPDFQIAINGSPLSKALAVHVIAVEVDDSVELPSMFAIELAGSENDAQILGWIDDQKLFAVGQAVEVSLGYVDDLASLIKGEITALEPEFAVDRLPHVTVRGYDRRHRLQRGCQVRTFVQQKDSDIAAQIAREAGLTAHTDDSRVVHEYVLQAKQSDLDFLQERARLIEYEVRVDDQTLSFRAVANAASEIMTLTLNDELLEFYPRLSLAGQVSEVQVRGWNVRDKQAIIAQARVGAEVSSMGGQQSGAALARRAFGAAVGVLDRHPPATQAEADQLAKARFNRAVLELIEGEGACLGRTDLRAGKVIKIAGLGSRFSGQYYVVSATHGYTSQQGYLTRFTVRRNAT</sequence>
<dbReference type="Proteomes" id="UP000253831">
    <property type="component" value="Unassembled WGS sequence"/>
</dbReference>
<dbReference type="EMBL" id="QPGA01000002">
    <property type="protein sequence ID" value="RDE52140.1"/>
    <property type="molecule type" value="Genomic_DNA"/>
</dbReference>
<protein>
    <recommendedName>
        <fullName evidence="3">Phage late control D family protein</fullName>
    </recommendedName>
</protein>